<dbReference type="Pfam" id="PF17900">
    <property type="entry name" value="Peptidase_M1_N"/>
    <property type="match status" value="1"/>
</dbReference>
<dbReference type="InterPro" id="IPR045357">
    <property type="entry name" value="Aminopeptidase_N-like_N"/>
</dbReference>
<protein>
    <submittedName>
        <fullName evidence="3">Leukotriene A-4 hydrolase-like</fullName>
    </submittedName>
</protein>
<reference evidence="3" key="1">
    <citation type="submission" date="2025-08" db="UniProtKB">
        <authorList>
            <consortium name="RefSeq"/>
        </authorList>
    </citation>
    <scope>IDENTIFICATION</scope>
    <source>
        <tissue evidence="3">Whole body</tissue>
    </source>
</reference>
<dbReference type="RefSeq" id="XP_024893769.1">
    <property type="nucleotide sequence ID" value="XM_025038001.1"/>
</dbReference>
<dbReference type="GO" id="GO:0004177">
    <property type="term" value="F:aminopeptidase activity"/>
    <property type="evidence" value="ECO:0007669"/>
    <property type="project" value="TreeGrafter"/>
</dbReference>
<dbReference type="OrthoDB" id="79562at2759"/>
<name>A0A6J1RFN5_9HYME</name>
<dbReference type="SUPFAM" id="SSF55486">
    <property type="entry name" value="Metalloproteases ('zincins'), catalytic domain"/>
    <property type="match status" value="1"/>
</dbReference>
<dbReference type="Gene3D" id="2.60.40.1730">
    <property type="entry name" value="tricorn interacting facor f3 domain"/>
    <property type="match status" value="1"/>
</dbReference>
<dbReference type="InterPro" id="IPR034015">
    <property type="entry name" value="M1_LTA4H"/>
</dbReference>
<dbReference type="GeneID" id="112468707"/>
<gene>
    <name evidence="3" type="primary">LOC112468707</name>
</gene>
<keyword evidence="2" id="KW-1185">Reference proteome</keyword>
<dbReference type="InterPro" id="IPR042097">
    <property type="entry name" value="Aminopeptidase_N-like_N_sf"/>
</dbReference>
<dbReference type="SUPFAM" id="SSF63737">
    <property type="entry name" value="Leukotriene A4 hydrolase N-terminal domain"/>
    <property type="match status" value="1"/>
</dbReference>
<dbReference type="PANTHER" id="PTHR45726">
    <property type="entry name" value="LEUKOTRIENE A-4 HYDROLASE"/>
    <property type="match status" value="1"/>
</dbReference>
<proteinExistence type="predicted"/>
<accession>A0A6J1RFN5</accession>
<dbReference type="Gene3D" id="1.10.390.10">
    <property type="entry name" value="Neutral Protease Domain 2"/>
    <property type="match status" value="1"/>
</dbReference>
<dbReference type="GO" id="GO:0004301">
    <property type="term" value="F:epoxide hydrolase activity"/>
    <property type="evidence" value="ECO:0007669"/>
    <property type="project" value="TreeGrafter"/>
</dbReference>
<evidence type="ECO:0000259" key="1">
    <source>
        <dbReference type="Pfam" id="PF17900"/>
    </source>
</evidence>
<dbReference type="GO" id="GO:0043171">
    <property type="term" value="P:peptide catabolic process"/>
    <property type="evidence" value="ECO:0007669"/>
    <property type="project" value="TreeGrafter"/>
</dbReference>
<dbReference type="InterPro" id="IPR027268">
    <property type="entry name" value="Peptidase_M4/M1_CTD_sf"/>
</dbReference>
<evidence type="ECO:0000313" key="2">
    <source>
        <dbReference type="Proteomes" id="UP000504618"/>
    </source>
</evidence>
<dbReference type="Proteomes" id="UP000504618">
    <property type="component" value="Unplaced"/>
</dbReference>
<organism evidence="2 3">
    <name type="scientific">Temnothorax curvispinosus</name>
    <dbReference type="NCBI Taxonomy" id="300111"/>
    <lineage>
        <taxon>Eukaryota</taxon>
        <taxon>Metazoa</taxon>
        <taxon>Ecdysozoa</taxon>
        <taxon>Arthropoda</taxon>
        <taxon>Hexapoda</taxon>
        <taxon>Insecta</taxon>
        <taxon>Pterygota</taxon>
        <taxon>Neoptera</taxon>
        <taxon>Endopterygota</taxon>
        <taxon>Hymenoptera</taxon>
        <taxon>Apocrita</taxon>
        <taxon>Aculeata</taxon>
        <taxon>Formicoidea</taxon>
        <taxon>Formicidae</taxon>
        <taxon>Myrmicinae</taxon>
        <taxon>Temnothorax</taxon>
    </lineage>
</organism>
<dbReference type="PANTHER" id="PTHR45726:SF3">
    <property type="entry name" value="LEUKOTRIENE A-4 HYDROLASE"/>
    <property type="match status" value="1"/>
</dbReference>
<feature type="non-terminal residue" evidence="3">
    <location>
        <position position="584"/>
    </location>
</feature>
<dbReference type="AlphaFoldDB" id="A0A6J1RFN5"/>
<feature type="domain" description="Aminopeptidase N-like N-terminal" evidence="1">
    <location>
        <begin position="24"/>
        <end position="196"/>
    </location>
</feature>
<dbReference type="GO" id="GO:0005829">
    <property type="term" value="C:cytosol"/>
    <property type="evidence" value="ECO:0007669"/>
    <property type="project" value="TreeGrafter"/>
</dbReference>
<dbReference type="Gene3D" id="3.30.2010.30">
    <property type="match status" value="1"/>
</dbReference>
<evidence type="ECO:0000313" key="3">
    <source>
        <dbReference type="RefSeq" id="XP_024893769.1"/>
    </source>
</evidence>
<sequence>MDQLPARDDIPYSYSRPDLVAVTHTRLKLTVNFERHVLEGRAILSILKKPSTCNDCNELVLDNYKLKIGDVTDYSTGEILRKTIGNHDKNFGSQFTITLPSVASAVGTSRGKRKKLSNSNIFQIKIKYETHPESPALHWLKRYQTSDGINPLLISNTKLTYARAIFPCQDTPSNRITFYFEITVPKNFNVMMPGLREKVKRKGGAVKNNQDKYSFSFGTLYDTTQPHKGRIPPYAIHIIVGCLRSLHGSREEVPRPMYLEIWHAKEKSCERCIPFLDKIVDIVYKIKESYGFLGEFVNVCVLPPNVPEFDMQYPYMTFVSSSLLEGDQYSIIDTIVQNIIESWIGRTVAIDNFKDLWLIKGLSTFIYRNPINDEIIDNERKFRNDLKIKGINNLLSMPELYSHSLVPIFTKEFLPINIIKYVSEKGCIFLNYLENKLGGPKDFTCFLVHILLPFYEKTEHDENRAILTTDRFKILLNVYFFLIAKDELSNSVDWDGWLYRTGVPASQSDSMTIRKTYWQDQADQWILQETTASFDTIRKLGQSNNLVIIEFLTYLLALPNTVLTEDKLRMLRLAFLRDQNVCEI</sequence>